<dbReference type="STRING" id="7240.B4NTQ7"/>
<evidence type="ECO:0000313" key="2">
    <source>
        <dbReference type="Proteomes" id="UP000000304"/>
    </source>
</evidence>
<dbReference type="Proteomes" id="UP000000304">
    <property type="component" value="Unassembled WGS sequence"/>
</dbReference>
<gene>
    <name evidence="1" type="primary">Dsim\GD24694</name>
    <name evidence="1" type="ORF">Dsim_GD24694</name>
</gene>
<proteinExistence type="predicted"/>
<dbReference type="PhylomeDB" id="B4NTQ7"/>
<reference evidence="1 2" key="1">
    <citation type="journal article" date="2007" name="Nature">
        <title>Evolution of genes and genomes on the Drosophila phylogeny.</title>
        <authorList>
            <consortium name="Drosophila 12 Genomes Consortium"/>
            <person name="Clark A.G."/>
            <person name="Eisen M.B."/>
            <person name="Smith D.R."/>
            <person name="Bergman C.M."/>
            <person name="Oliver B."/>
            <person name="Markow T.A."/>
            <person name="Kaufman T.C."/>
            <person name="Kellis M."/>
            <person name="Gelbart W."/>
            <person name="Iyer V.N."/>
            <person name="Pollard D.A."/>
            <person name="Sackton T.B."/>
            <person name="Larracuente A.M."/>
            <person name="Singh N.D."/>
            <person name="Abad J.P."/>
            <person name="Abt D.N."/>
            <person name="Adryan B."/>
            <person name="Aguade M."/>
            <person name="Akashi H."/>
            <person name="Anderson W.W."/>
            <person name="Aquadro C.F."/>
            <person name="Ardell D.H."/>
            <person name="Arguello R."/>
            <person name="Artieri C.G."/>
            <person name="Barbash D.A."/>
            <person name="Barker D."/>
            <person name="Barsanti P."/>
            <person name="Batterham P."/>
            <person name="Batzoglou S."/>
            <person name="Begun D."/>
            <person name="Bhutkar A."/>
            <person name="Blanco E."/>
            <person name="Bosak S.A."/>
            <person name="Bradley R.K."/>
            <person name="Brand A.D."/>
            <person name="Brent M.R."/>
            <person name="Brooks A.N."/>
            <person name="Brown R.H."/>
            <person name="Butlin R.K."/>
            <person name="Caggese C."/>
            <person name="Calvi B.R."/>
            <person name="Bernardo de Carvalho A."/>
            <person name="Caspi A."/>
            <person name="Castrezana S."/>
            <person name="Celniker S.E."/>
            <person name="Chang J.L."/>
            <person name="Chapple C."/>
            <person name="Chatterji S."/>
            <person name="Chinwalla A."/>
            <person name="Civetta A."/>
            <person name="Clifton S.W."/>
            <person name="Comeron J.M."/>
            <person name="Costello J.C."/>
            <person name="Coyne J.A."/>
            <person name="Daub J."/>
            <person name="David R.G."/>
            <person name="Delcher A.L."/>
            <person name="Delehaunty K."/>
            <person name="Do C.B."/>
            <person name="Ebling H."/>
            <person name="Edwards K."/>
            <person name="Eickbush T."/>
            <person name="Evans J.D."/>
            <person name="Filipski A."/>
            <person name="Findeiss S."/>
            <person name="Freyhult E."/>
            <person name="Fulton L."/>
            <person name="Fulton R."/>
            <person name="Garcia A.C."/>
            <person name="Gardiner A."/>
            <person name="Garfield D.A."/>
            <person name="Garvin B.E."/>
            <person name="Gibson G."/>
            <person name="Gilbert D."/>
            <person name="Gnerre S."/>
            <person name="Godfrey J."/>
            <person name="Good R."/>
            <person name="Gotea V."/>
            <person name="Gravely B."/>
            <person name="Greenberg A.J."/>
            <person name="Griffiths-Jones S."/>
            <person name="Gross S."/>
            <person name="Guigo R."/>
            <person name="Gustafson E.A."/>
            <person name="Haerty W."/>
            <person name="Hahn M.W."/>
            <person name="Halligan D.L."/>
            <person name="Halpern A.L."/>
            <person name="Halter G.M."/>
            <person name="Han M.V."/>
            <person name="Heger A."/>
            <person name="Hillier L."/>
            <person name="Hinrichs A.S."/>
            <person name="Holmes I."/>
            <person name="Hoskins R.A."/>
            <person name="Hubisz M.J."/>
            <person name="Hultmark D."/>
            <person name="Huntley M.A."/>
            <person name="Jaffe D.B."/>
            <person name="Jagadeeshan S."/>
            <person name="Jeck W.R."/>
            <person name="Johnson J."/>
            <person name="Jones C.D."/>
            <person name="Jordan W.C."/>
            <person name="Karpen G.H."/>
            <person name="Kataoka E."/>
            <person name="Keightley P.D."/>
            <person name="Kheradpour P."/>
            <person name="Kirkness E.F."/>
            <person name="Koerich L.B."/>
            <person name="Kristiansen K."/>
            <person name="Kudrna D."/>
            <person name="Kulathinal R.J."/>
            <person name="Kumar S."/>
            <person name="Kwok R."/>
            <person name="Lander E."/>
            <person name="Langley C.H."/>
            <person name="Lapoint R."/>
            <person name="Lazzaro B.P."/>
            <person name="Lee S.J."/>
            <person name="Levesque L."/>
            <person name="Li R."/>
            <person name="Lin C.F."/>
            <person name="Lin M.F."/>
            <person name="Lindblad-Toh K."/>
            <person name="Llopart A."/>
            <person name="Long M."/>
            <person name="Low L."/>
            <person name="Lozovsky E."/>
            <person name="Lu J."/>
            <person name="Luo M."/>
            <person name="Machado C.A."/>
            <person name="Makalowski W."/>
            <person name="Marzo M."/>
            <person name="Matsuda M."/>
            <person name="Matzkin L."/>
            <person name="McAllister B."/>
            <person name="McBride C.S."/>
            <person name="McKernan B."/>
            <person name="McKernan K."/>
            <person name="Mendez-Lago M."/>
            <person name="Minx P."/>
            <person name="Mollenhauer M.U."/>
            <person name="Montooth K."/>
            <person name="Mount S.M."/>
            <person name="Mu X."/>
            <person name="Myers E."/>
            <person name="Negre B."/>
            <person name="Newfeld S."/>
            <person name="Nielsen R."/>
            <person name="Noor M.A."/>
            <person name="O'Grady P."/>
            <person name="Pachter L."/>
            <person name="Papaceit M."/>
            <person name="Parisi M.J."/>
            <person name="Parisi M."/>
            <person name="Parts L."/>
            <person name="Pedersen J.S."/>
            <person name="Pesole G."/>
            <person name="Phillippy A.M."/>
            <person name="Ponting C.P."/>
            <person name="Pop M."/>
            <person name="Porcelli D."/>
            <person name="Powell J.R."/>
            <person name="Prohaska S."/>
            <person name="Pruitt K."/>
            <person name="Puig M."/>
            <person name="Quesneville H."/>
            <person name="Ram K.R."/>
            <person name="Rand D."/>
            <person name="Rasmussen M.D."/>
            <person name="Reed L.K."/>
            <person name="Reenan R."/>
            <person name="Reily A."/>
            <person name="Remington K.A."/>
            <person name="Rieger T.T."/>
            <person name="Ritchie M.G."/>
            <person name="Robin C."/>
            <person name="Rogers Y.H."/>
            <person name="Rohde C."/>
            <person name="Rozas J."/>
            <person name="Rubenfield M.J."/>
            <person name="Ruiz A."/>
            <person name="Russo S."/>
            <person name="Salzberg S.L."/>
            <person name="Sanchez-Gracia A."/>
            <person name="Saranga D.J."/>
            <person name="Sato H."/>
            <person name="Schaeffer S.W."/>
            <person name="Schatz M.C."/>
            <person name="Schlenke T."/>
            <person name="Schwartz R."/>
            <person name="Segarra C."/>
            <person name="Singh R.S."/>
            <person name="Sirot L."/>
            <person name="Sirota M."/>
            <person name="Sisneros N.B."/>
            <person name="Smith C.D."/>
            <person name="Smith T.F."/>
            <person name="Spieth J."/>
            <person name="Stage D.E."/>
            <person name="Stark A."/>
            <person name="Stephan W."/>
            <person name="Strausberg R.L."/>
            <person name="Strempel S."/>
            <person name="Sturgill D."/>
            <person name="Sutton G."/>
            <person name="Sutton G.G."/>
            <person name="Tao W."/>
            <person name="Teichmann S."/>
            <person name="Tobari Y.N."/>
            <person name="Tomimura Y."/>
            <person name="Tsolas J.M."/>
            <person name="Valente V.L."/>
            <person name="Venter E."/>
            <person name="Venter J.C."/>
            <person name="Vicario S."/>
            <person name="Vieira F.G."/>
            <person name="Vilella A.J."/>
            <person name="Villasante A."/>
            <person name="Walenz B."/>
            <person name="Wang J."/>
            <person name="Wasserman M."/>
            <person name="Watts T."/>
            <person name="Wilson D."/>
            <person name="Wilson R.K."/>
            <person name="Wing R.A."/>
            <person name="Wolfner M.F."/>
            <person name="Wong A."/>
            <person name="Wong G.K."/>
            <person name="Wu C.I."/>
            <person name="Wu G."/>
            <person name="Yamamoto D."/>
            <person name="Yang H.P."/>
            <person name="Yang S.P."/>
            <person name="Yorke J.A."/>
            <person name="Yoshida K."/>
            <person name="Zdobnov E."/>
            <person name="Zhang P."/>
            <person name="Zhang Y."/>
            <person name="Zimin A.V."/>
            <person name="Baldwin J."/>
            <person name="Abdouelleil A."/>
            <person name="Abdulkadir J."/>
            <person name="Abebe A."/>
            <person name="Abera B."/>
            <person name="Abreu J."/>
            <person name="Acer S.C."/>
            <person name="Aftuck L."/>
            <person name="Alexander A."/>
            <person name="An P."/>
            <person name="Anderson E."/>
            <person name="Anderson S."/>
            <person name="Arachi H."/>
            <person name="Azer M."/>
            <person name="Bachantsang P."/>
            <person name="Barry A."/>
            <person name="Bayul T."/>
            <person name="Berlin A."/>
            <person name="Bessette D."/>
            <person name="Bloom T."/>
            <person name="Blye J."/>
            <person name="Boguslavskiy L."/>
            <person name="Bonnet C."/>
            <person name="Boukhgalter B."/>
            <person name="Bourzgui I."/>
            <person name="Brown A."/>
            <person name="Cahill P."/>
            <person name="Channer S."/>
            <person name="Cheshatsang Y."/>
            <person name="Chuda L."/>
            <person name="Citroen M."/>
            <person name="Collymore A."/>
            <person name="Cooke P."/>
            <person name="Costello M."/>
            <person name="D'Aco K."/>
            <person name="Daza R."/>
            <person name="De Haan G."/>
            <person name="DeGray S."/>
            <person name="DeMaso C."/>
            <person name="Dhargay N."/>
            <person name="Dooley K."/>
            <person name="Dooley E."/>
            <person name="Doricent M."/>
            <person name="Dorje P."/>
            <person name="Dorjee K."/>
            <person name="Dupes A."/>
            <person name="Elong R."/>
            <person name="Falk J."/>
            <person name="Farina A."/>
            <person name="Faro S."/>
            <person name="Ferguson D."/>
            <person name="Fisher S."/>
            <person name="Foley C.D."/>
            <person name="Franke A."/>
            <person name="Friedrich D."/>
            <person name="Gadbois L."/>
            <person name="Gearin G."/>
            <person name="Gearin C.R."/>
            <person name="Giannoukos G."/>
            <person name="Goode T."/>
            <person name="Graham J."/>
            <person name="Grandbois E."/>
            <person name="Grewal S."/>
            <person name="Gyaltsen K."/>
            <person name="Hafez N."/>
            <person name="Hagos B."/>
            <person name="Hall J."/>
            <person name="Henson C."/>
            <person name="Hollinger A."/>
            <person name="Honan T."/>
            <person name="Huard M.D."/>
            <person name="Hughes L."/>
            <person name="Hurhula B."/>
            <person name="Husby M.E."/>
            <person name="Kamat A."/>
            <person name="Kanga B."/>
            <person name="Kashin S."/>
            <person name="Khazanovich D."/>
            <person name="Kisner P."/>
            <person name="Lance K."/>
            <person name="Lara M."/>
            <person name="Lee W."/>
            <person name="Lennon N."/>
            <person name="Letendre F."/>
            <person name="LeVine R."/>
            <person name="Lipovsky A."/>
            <person name="Liu X."/>
            <person name="Liu J."/>
            <person name="Liu S."/>
            <person name="Lokyitsang T."/>
            <person name="Lokyitsang Y."/>
            <person name="Lubonja R."/>
            <person name="Lui A."/>
            <person name="MacDonald P."/>
            <person name="Magnisalis V."/>
            <person name="Maru K."/>
            <person name="Matthews C."/>
            <person name="McCusker W."/>
            <person name="McDonough S."/>
            <person name="Mehta T."/>
            <person name="Meldrim J."/>
            <person name="Meneus L."/>
            <person name="Mihai O."/>
            <person name="Mihalev A."/>
            <person name="Mihova T."/>
            <person name="Mittelman R."/>
            <person name="Mlenga V."/>
            <person name="Montmayeur A."/>
            <person name="Mulrain L."/>
            <person name="Navidi A."/>
            <person name="Naylor J."/>
            <person name="Negash T."/>
            <person name="Nguyen T."/>
            <person name="Nguyen N."/>
            <person name="Nicol R."/>
            <person name="Norbu C."/>
            <person name="Norbu N."/>
            <person name="Novod N."/>
            <person name="O'Neill B."/>
            <person name="Osman S."/>
            <person name="Markiewicz E."/>
            <person name="Oyono O.L."/>
            <person name="Patti C."/>
            <person name="Phunkhang P."/>
            <person name="Pierre F."/>
            <person name="Priest M."/>
            <person name="Raghuraman S."/>
            <person name="Rege F."/>
            <person name="Reyes R."/>
            <person name="Rise C."/>
            <person name="Rogov P."/>
            <person name="Ross K."/>
            <person name="Ryan E."/>
            <person name="Settipalli S."/>
            <person name="Shea T."/>
            <person name="Sherpa N."/>
            <person name="Shi L."/>
            <person name="Shih D."/>
            <person name="Sparrow T."/>
            <person name="Spaulding J."/>
            <person name="Stalker J."/>
            <person name="Stange-Thomann N."/>
            <person name="Stavropoulos S."/>
            <person name="Stone C."/>
            <person name="Strader C."/>
            <person name="Tesfaye S."/>
            <person name="Thomson T."/>
            <person name="Thoulutsang Y."/>
            <person name="Thoulutsang D."/>
            <person name="Topham K."/>
            <person name="Topping I."/>
            <person name="Tsamla T."/>
            <person name="Vassiliev H."/>
            <person name="Vo A."/>
            <person name="Wangchuk T."/>
            <person name="Wangdi T."/>
            <person name="Weiand M."/>
            <person name="Wilkinson J."/>
            <person name="Wilson A."/>
            <person name="Yadav S."/>
            <person name="Young G."/>
            <person name="Yu Q."/>
            <person name="Zembek L."/>
            <person name="Zhong D."/>
            <person name="Zimmer A."/>
            <person name="Zwirko Z."/>
            <person name="Jaffe D.B."/>
            <person name="Alvarez P."/>
            <person name="Brockman W."/>
            <person name="Butler J."/>
            <person name="Chin C."/>
            <person name="Gnerre S."/>
            <person name="Grabherr M."/>
            <person name="Kleber M."/>
            <person name="Mauceli E."/>
            <person name="MacCallum I."/>
        </authorList>
    </citation>
    <scope>NUCLEOTIDE SEQUENCE [LARGE SCALE GENOMIC DNA]</scope>
    <source>
        <strain evidence="2">white501</strain>
    </source>
</reference>
<name>B4NTQ7_DROSI</name>
<dbReference type="HOGENOM" id="CLU_2815222_0_0_1"/>
<dbReference type="EMBL" id="CH983260">
    <property type="protein sequence ID" value="EDX16326.1"/>
    <property type="molecule type" value="Genomic_DNA"/>
</dbReference>
<accession>B4NTQ7</accession>
<sequence length="67" mass="7814">MLKPHRLELENVKNKFAFGWPGVGRLRGWQEESTAIDGNEKLAYESPVIDAKKFYFEDHFDDVEASR</sequence>
<keyword evidence="2" id="KW-1185">Reference proteome</keyword>
<evidence type="ECO:0000313" key="1">
    <source>
        <dbReference type="EMBL" id="EDX16326.1"/>
    </source>
</evidence>
<organism evidence="1 2">
    <name type="scientific">Drosophila simulans</name>
    <name type="common">Fruit fly</name>
    <dbReference type="NCBI Taxonomy" id="7240"/>
    <lineage>
        <taxon>Eukaryota</taxon>
        <taxon>Metazoa</taxon>
        <taxon>Ecdysozoa</taxon>
        <taxon>Arthropoda</taxon>
        <taxon>Hexapoda</taxon>
        <taxon>Insecta</taxon>
        <taxon>Pterygota</taxon>
        <taxon>Neoptera</taxon>
        <taxon>Endopterygota</taxon>
        <taxon>Diptera</taxon>
        <taxon>Brachycera</taxon>
        <taxon>Muscomorpha</taxon>
        <taxon>Ephydroidea</taxon>
        <taxon>Drosophilidae</taxon>
        <taxon>Drosophila</taxon>
        <taxon>Sophophora</taxon>
    </lineage>
</organism>
<dbReference type="AlphaFoldDB" id="B4NTQ7"/>
<protein>
    <submittedName>
        <fullName evidence="1">GD24694</fullName>
    </submittedName>
</protein>